<dbReference type="PANTHER" id="PTHR43540">
    <property type="entry name" value="PEROXYUREIDOACRYLATE/UREIDOACRYLATE AMIDOHYDROLASE-RELATED"/>
    <property type="match status" value="1"/>
</dbReference>
<gene>
    <name evidence="4" type="ORF">VE01_09020</name>
</gene>
<dbReference type="PANTHER" id="PTHR43540:SF1">
    <property type="entry name" value="ISOCHORISMATASE HYDROLASE"/>
    <property type="match status" value="1"/>
</dbReference>
<keyword evidence="2" id="KW-0378">Hydrolase</keyword>
<name>A0A1B8GB42_9PEZI</name>
<organism evidence="4 5">
    <name type="scientific">Pseudogymnoascus verrucosus</name>
    <dbReference type="NCBI Taxonomy" id="342668"/>
    <lineage>
        <taxon>Eukaryota</taxon>
        <taxon>Fungi</taxon>
        <taxon>Dikarya</taxon>
        <taxon>Ascomycota</taxon>
        <taxon>Pezizomycotina</taxon>
        <taxon>Leotiomycetes</taxon>
        <taxon>Thelebolales</taxon>
        <taxon>Thelebolaceae</taxon>
        <taxon>Pseudogymnoascus</taxon>
    </lineage>
</organism>
<dbReference type="InterPro" id="IPR000868">
    <property type="entry name" value="Isochorismatase-like_dom"/>
</dbReference>
<dbReference type="RefSeq" id="XP_018126784.1">
    <property type="nucleotide sequence ID" value="XM_018278437.2"/>
</dbReference>
<dbReference type="GeneID" id="28842406"/>
<accession>A0A1B8GB42</accession>
<evidence type="ECO:0000313" key="5">
    <source>
        <dbReference type="Proteomes" id="UP000091956"/>
    </source>
</evidence>
<keyword evidence="5" id="KW-1185">Reference proteome</keyword>
<evidence type="ECO:0000256" key="2">
    <source>
        <dbReference type="ARBA" id="ARBA00022801"/>
    </source>
</evidence>
<reference evidence="5" key="2">
    <citation type="journal article" date="2018" name="Nat. Commun.">
        <title>Extreme sensitivity to ultraviolet light in the fungal pathogen causing white-nose syndrome of bats.</title>
        <authorList>
            <person name="Palmer J.M."/>
            <person name="Drees K.P."/>
            <person name="Foster J.T."/>
            <person name="Lindner D.L."/>
        </authorList>
    </citation>
    <scope>NUCLEOTIDE SEQUENCE [LARGE SCALE GENOMIC DNA]</scope>
    <source>
        <strain evidence="5">UAMH 10579</strain>
    </source>
</reference>
<evidence type="ECO:0000256" key="1">
    <source>
        <dbReference type="ARBA" id="ARBA00006336"/>
    </source>
</evidence>
<proteinExistence type="inferred from homology"/>
<evidence type="ECO:0000313" key="4">
    <source>
        <dbReference type="EMBL" id="OBT93051.1"/>
    </source>
</evidence>
<dbReference type="GO" id="GO:0016787">
    <property type="term" value="F:hydrolase activity"/>
    <property type="evidence" value="ECO:0007669"/>
    <property type="project" value="UniProtKB-KW"/>
</dbReference>
<dbReference type="SUPFAM" id="SSF52499">
    <property type="entry name" value="Isochorismatase-like hydrolases"/>
    <property type="match status" value="1"/>
</dbReference>
<comment type="similarity">
    <text evidence="1">Belongs to the isochorismatase family.</text>
</comment>
<dbReference type="EMBL" id="KV460258">
    <property type="protein sequence ID" value="OBT93051.1"/>
    <property type="molecule type" value="Genomic_DNA"/>
</dbReference>
<feature type="domain" description="Isochorismatase-like" evidence="3">
    <location>
        <begin position="4"/>
        <end position="177"/>
    </location>
</feature>
<dbReference type="InterPro" id="IPR050272">
    <property type="entry name" value="Isochorismatase-like_hydrls"/>
</dbReference>
<dbReference type="Gene3D" id="3.40.50.850">
    <property type="entry name" value="Isochorismatase-like"/>
    <property type="match status" value="1"/>
</dbReference>
<dbReference type="CDD" id="cd00431">
    <property type="entry name" value="cysteine_hydrolases"/>
    <property type="match status" value="1"/>
</dbReference>
<dbReference type="AlphaFoldDB" id="A0A1B8GB42"/>
<sequence>MSKTALLIMDLQNGILDRVPTASSLLPLYATTIASARASSIPIIYIKLGFRPQHPDVSPLNKMFERIKPFGGFIEGSDATAVHPSIAPIEGDIIVTKRRVSAFASTDLELVLRSLGVQRVVVAGVSTSGVVLSTVREAADRDYGVTVLRDLCFDGDEEVHRVLVEKVFPKQADVVTAGEWAAGLKGVEEVKEE</sequence>
<dbReference type="Pfam" id="PF00857">
    <property type="entry name" value="Isochorismatase"/>
    <property type="match status" value="1"/>
</dbReference>
<dbReference type="OrthoDB" id="1739143at2759"/>
<dbReference type="InterPro" id="IPR036380">
    <property type="entry name" value="Isochorismatase-like_sf"/>
</dbReference>
<protein>
    <recommendedName>
        <fullName evidence="3">Isochorismatase-like domain-containing protein</fullName>
    </recommendedName>
</protein>
<dbReference type="Proteomes" id="UP000091956">
    <property type="component" value="Unassembled WGS sequence"/>
</dbReference>
<reference evidence="4 5" key="1">
    <citation type="submission" date="2016-03" db="EMBL/GenBank/DDBJ databases">
        <title>Comparative genomics of Pseudogymnoascus destructans, the fungus causing white-nose syndrome of bats.</title>
        <authorList>
            <person name="Palmer J.M."/>
            <person name="Drees K.P."/>
            <person name="Foster J.T."/>
            <person name="Lindner D.L."/>
        </authorList>
    </citation>
    <scope>NUCLEOTIDE SEQUENCE [LARGE SCALE GENOMIC DNA]</scope>
    <source>
        <strain evidence="4 5">UAMH 10579</strain>
    </source>
</reference>
<evidence type="ECO:0000259" key="3">
    <source>
        <dbReference type="Pfam" id="PF00857"/>
    </source>
</evidence>